<dbReference type="OrthoDB" id="276683at2759"/>
<sequence length="385" mass="41689">MPSAATLSIDARKWVETIEAAGTDCLCSAVSAKNVTHVLSTATVRAPQKQLCAAVSSFVPAMLENTHSVSILTALVRYGTTATVEQIASKLTAADENVWSFREAPKREMNKCLSQLLERLVYREDCTGESYKTLLSRLKAVKRQSLMTSSFTLPATARLVLVDDAFAAELLSSSEAQKALGRSFQQAATAAAAEEFCRTLFSRTKDSAAGDFVWNALAASMKAAAKAHPREATLTLLAAHGPIPLVNKMTDAMAQWSTVRELCTRDSHAQIVAHLLERCEDERAGNRLVAAVITQETDVVERMGARKTAQHHLLASLTAKSSYAQTLEKRLGASQTKRLAAAKVRFANATQSKATTTQQAILEKLKKLHNTTTPSVVAGTKRTRE</sequence>
<evidence type="ECO:0000313" key="3">
    <source>
        <dbReference type="Proteomes" id="UP000419144"/>
    </source>
</evidence>
<protein>
    <submittedName>
        <fullName evidence="2">Uncharacterized protein</fullName>
    </submittedName>
</protein>
<proteinExistence type="predicted"/>
<evidence type="ECO:0000313" key="1">
    <source>
        <dbReference type="EMBL" id="GET89893.1"/>
    </source>
</evidence>
<dbReference type="VEuPathDB" id="TriTrypDB:LtaPh_9900301"/>
<dbReference type="EMBL" id="BLBS01000058">
    <property type="protein sequence ID" value="GET93819.1"/>
    <property type="molecule type" value="Genomic_DNA"/>
</dbReference>
<comment type="caution">
    <text evidence="2">The sequence shown here is derived from an EMBL/GenBank/DDBJ whole genome shotgun (WGS) entry which is preliminary data.</text>
</comment>
<gene>
    <name evidence="1" type="ORF">LtaPh_2724800</name>
    <name evidence="2" type="ORF">LtaPh_9900301</name>
</gene>
<reference evidence="2 3" key="1">
    <citation type="submission" date="2019-11" db="EMBL/GenBank/DDBJ databases">
        <title>Leishmania tarentolae CDS.</title>
        <authorList>
            <person name="Goto Y."/>
            <person name="Yamagishi J."/>
        </authorList>
    </citation>
    <scope>NUCLEOTIDE SEQUENCE [LARGE SCALE GENOMIC DNA]</scope>
    <source>
        <strain evidence="2 3">Parrot Tar II</strain>
    </source>
</reference>
<evidence type="ECO:0000313" key="2">
    <source>
        <dbReference type="EMBL" id="GET93819.1"/>
    </source>
</evidence>
<keyword evidence="3" id="KW-1185">Reference proteome</keyword>
<accession>A0A640L1Y6</accession>
<dbReference type="AlphaFoldDB" id="A0A640L1Y6"/>
<dbReference type="EMBL" id="BLBS01000038">
    <property type="protein sequence ID" value="GET89893.1"/>
    <property type="molecule type" value="Genomic_DNA"/>
</dbReference>
<organism evidence="2 3">
    <name type="scientific">Leishmania tarentolae</name>
    <name type="common">Sauroleishmania tarentolae</name>
    <dbReference type="NCBI Taxonomy" id="5689"/>
    <lineage>
        <taxon>Eukaryota</taxon>
        <taxon>Discoba</taxon>
        <taxon>Euglenozoa</taxon>
        <taxon>Kinetoplastea</taxon>
        <taxon>Metakinetoplastina</taxon>
        <taxon>Trypanosomatida</taxon>
        <taxon>Trypanosomatidae</taxon>
        <taxon>Leishmaniinae</taxon>
        <taxon>Leishmania</taxon>
        <taxon>lizard Leishmania</taxon>
    </lineage>
</organism>
<dbReference type="Proteomes" id="UP000419144">
    <property type="component" value="Unassembled WGS sequence"/>
</dbReference>
<dbReference type="VEuPathDB" id="TriTrypDB:LtaPh_2724800"/>
<name>A0A640L1Y6_LEITA</name>